<name>A0A4V1KJ81_9HYPH</name>
<reference evidence="2 3" key="1">
    <citation type="submission" date="2018-12" db="EMBL/GenBank/DDBJ databases">
        <title>bacterium Hansschlegelia zhihuaiae S113.</title>
        <authorList>
            <person name="He J."/>
        </authorList>
    </citation>
    <scope>NUCLEOTIDE SEQUENCE [LARGE SCALE GENOMIC DNA]</scope>
    <source>
        <strain evidence="2 3">S 113</strain>
    </source>
</reference>
<dbReference type="AlphaFoldDB" id="A0A4V1KJ81"/>
<keyword evidence="3" id="KW-1185">Reference proteome</keyword>
<dbReference type="InterPro" id="IPR007922">
    <property type="entry name" value="DciA-like"/>
</dbReference>
<evidence type="ECO:0000313" key="2">
    <source>
        <dbReference type="EMBL" id="RXF73272.1"/>
    </source>
</evidence>
<dbReference type="OrthoDB" id="7160947at2"/>
<dbReference type="PIRSF" id="PIRSF032064">
    <property type="entry name" value="UCP032064"/>
    <property type="match status" value="1"/>
</dbReference>
<evidence type="ECO:0000313" key="3">
    <source>
        <dbReference type="Proteomes" id="UP000289708"/>
    </source>
</evidence>
<dbReference type="EMBL" id="RYFI01000009">
    <property type="protein sequence ID" value="RXF73272.1"/>
    <property type="molecule type" value="Genomic_DNA"/>
</dbReference>
<feature type="region of interest" description="Disordered" evidence="1">
    <location>
        <begin position="51"/>
        <end position="71"/>
    </location>
</feature>
<dbReference type="RefSeq" id="WP_128777465.1">
    <property type="nucleotide sequence ID" value="NZ_RYFI01000009.1"/>
</dbReference>
<accession>A0A4V1KJ81</accession>
<dbReference type="InterPro" id="IPR010593">
    <property type="entry name" value="DUF1159"/>
</dbReference>
<evidence type="ECO:0000256" key="1">
    <source>
        <dbReference type="SAM" id="MobiDB-lite"/>
    </source>
</evidence>
<sequence>MLKPPRTKQLADLLPEALGPAAARQGFAGAEILARWDAIVGPELAAVSAPQKLAAPPRAPDADPSVPPPRSTLTVRVEGAFALELQHRTPEIIERVNAHLGWPCVGQVKIRQGSVAGLRRAKRAAAPATPPTPEDEARIADATARIEDGDLADALGRLGRAALPASRRADR</sequence>
<organism evidence="2 3">
    <name type="scientific">Hansschlegelia zhihuaiae</name>
    <dbReference type="NCBI Taxonomy" id="405005"/>
    <lineage>
        <taxon>Bacteria</taxon>
        <taxon>Pseudomonadati</taxon>
        <taxon>Pseudomonadota</taxon>
        <taxon>Alphaproteobacteria</taxon>
        <taxon>Hyphomicrobiales</taxon>
        <taxon>Methylopilaceae</taxon>
        <taxon>Hansschlegelia</taxon>
    </lineage>
</organism>
<gene>
    <name evidence="2" type="ORF">EK403_10570</name>
</gene>
<comment type="caution">
    <text evidence="2">The sequence shown here is derived from an EMBL/GenBank/DDBJ whole genome shotgun (WGS) entry which is preliminary data.</text>
</comment>
<proteinExistence type="predicted"/>
<dbReference type="Pfam" id="PF05258">
    <property type="entry name" value="DciA"/>
    <property type="match status" value="1"/>
</dbReference>
<dbReference type="Proteomes" id="UP000289708">
    <property type="component" value="Unassembled WGS sequence"/>
</dbReference>
<protein>
    <submittedName>
        <fullName evidence="2">DUF721 domain-containing protein</fullName>
    </submittedName>
</protein>